<sequence length="608" mass="63202">MTATAERFWVEITPRRAAAGTEGPTVLPRLTGLAVAAGLEGADLDAELASVHRQMSALAAYRAGLVERKATLGAQHPLPFAPGARTDTRPEADVDLDPSLQAADDFLPDEVAVLLNMSVASARYLVDDDLALVRQLPAVWHALADGRIDEARAKVIVKALRYQAATWGGPVDDAVIDAIAARGVEWAAAGCPPTTLRERIDAALIAADPEAADRRKALRKREAGVRVQGTGDGLADLRATNLEAADAKLVKAQLGAFVRKLKADGDTRPSGEIETELVVTLLTRPWEQLDPAIAHLTINADLAHLLVPDLSGLIAQAQAEAEGGEGDAGGESAATADTGTGSADDDSGTDAAEDDTDVEADADADGEDTVAGGATEVLGGAAHPARTGPPVEGTGVPDAGVGLLAGEQVAFGGAQVGHVDGLPVSPAAVRSLLTWIDALGLTHPDGGELAFTITGHRGRLLAVATPEELVTAAKTGRGVGPPPATPGYTPTAAQYRYLRARDRHCRFPGCRQVARACDADHVVPYDHHNPDAGGPTCVRNLAMLCRRHHRLKTHAPGWRFQMDADGTLHVTTPGGTARATRPPAMGEVLDLDAEPAAPHEPADDPPPF</sequence>
<evidence type="ECO:0000313" key="4">
    <source>
        <dbReference type="Proteomes" id="UP000199088"/>
    </source>
</evidence>
<dbReference type="Pfam" id="PF02720">
    <property type="entry name" value="DUF222"/>
    <property type="match status" value="1"/>
</dbReference>
<dbReference type="SMART" id="SM00507">
    <property type="entry name" value="HNHc"/>
    <property type="match status" value="1"/>
</dbReference>
<evidence type="ECO:0000313" key="3">
    <source>
        <dbReference type="EMBL" id="SDP01617.1"/>
    </source>
</evidence>
<dbReference type="AlphaFoldDB" id="A0A1H0P927"/>
<dbReference type="CDD" id="cd00085">
    <property type="entry name" value="HNHc"/>
    <property type="match status" value="1"/>
</dbReference>
<protein>
    <recommendedName>
        <fullName evidence="2">HNH nuclease domain-containing protein</fullName>
    </recommendedName>
</protein>
<dbReference type="RefSeq" id="WP_091246648.1">
    <property type="nucleotide sequence ID" value="NZ_FNIR01000009.1"/>
</dbReference>
<name>A0A1H0P927_9ACTN</name>
<feature type="compositionally biased region" description="Low complexity" evidence="1">
    <location>
        <begin position="330"/>
        <end position="342"/>
    </location>
</feature>
<feature type="region of interest" description="Disordered" evidence="1">
    <location>
        <begin position="572"/>
        <end position="608"/>
    </location>
</feature>
<keyword evidence="4" id="KW-1185">Reference proteome</keyword>
<dbReference type="STRING" id="1052260.SAMN05660199_03013"/>
<evidence type="ECO:0000256" key="1">
    <source>
        <dbReference type="SAM" id="MobiDB-lite"/>
    </source>
</evidence>
<reference evidence="4" key="1">
    <citation type="submission" date="2016-10" db="EMBL/GenBank/DDBJ databases">
        <authorList>
            <person name="Varghese N."/>
            <person name="Submissions S."/>
        </authorList>
    </citation>
    <scope>NUCLEOTIDE SEQUENCE [LARGE SCALE GENOMIC DNA]</scope>
    <source>
        <strain evidence="4">DSM 45843</strain>
    </source>
</reference>
<evidence type="ECO:0000259" key="2">
    <source>
        <dbReference type="SMART" id="SM00507"/>
    </source>
</evidence>
<accession>A0A1H0P927</accession>
<dbReference type="InterPro" id="IPR003870">
    <property type="entry name" value="DUF222"/>
</dbReference>
<feature type="compositionally biased region" description="Acidic residues" evidence="1">
    <location>
        <begin position="343"/>
        <end position="368"/>
    </location>
</feature>
<organism evidence="3 4">
    <name type="scientific">Klenkia soli</name>
    <dbReference type="NCBI Taxonomy" id="1052260"/>
    <lineage>
        <taxon>Bacteria</taxon>
        <taxon>Bacillati</taxon>
        <taxon>Actinomycetota</taxon>
        <taxon>Actinomycetes</taxon>
        <taxon>Geodermatophilales</taxon>
        <taxon>Geodermatophilaceae</taxon>
        <taxon>Klenkia</taxon>
    </lineage>
</organism>
<feature type="domain" description="HNH nuclease" evidence="2">
    <location>
        <begin position="493"/>
        <end position="550"/>
    </location>
</feature>
<dbReference type="EMBL" id="FNIR01000009">
    <property type="protein sequence ID" value="SDP01617.1"/>
    <property type="molecule type" value="Genomic_DNA"/>
</dbReference>
<proteinExistence type="predicted"/>
<dbReference type="InterPro" id="IPR003615">
    <property type="entry name" value="HNH_nuc"/>
</dbReference>
<dbReference type="OrthoDB" id="5197219at2"/>
<dbReference type="Gene3D" id="1.10.30.50">
    <property type="match status" value="1"/>
</dbReference>
<gene>
    <name evidence="3" type="ORF">SAMN05660199_03013</name>
</gene>
<dbReference type="Proteomes" id="UP000199088">
    <property type="component" value="Unassembled WGS sequence"/>
</dbReference>
<feature type="region of interest" description="Disordered" evidence="1">
    <location>
        <begin position="319"/>
        <end position="399"/>
    </location>
</feature>